<dbReference type="AlphaFoldDB" id="A0A2P2QQ57"/>
<sequence>METVGYDHTNCNSRRLCKDCFHRQSLLGEQYLTAGEMTAITYHDGTEVQSKHGMLGARLPIDLSS</sequence>
<name>A0A2P2QQ57_RHIMU</name>
<organism evidence="1">
    <name type="scientific">Rhizophora mucronata</name>
    <name type="common">Asiatic mangrove</name>
    <dbReference type="NCBI Taxonomy" id="61149"/>
    <lineage>
        <taxon>Eukaryota</taxon>
        <taxon>Viridiplantae</taxon>
        <taxon>Streptophyta</taxon>
        <taxon>Embryophyta</taxon>
        <taxon>Tracheophyta</taxon>
        <taxon>Spermatophyta</taxon>
        <taxon>Magnoliopsida</taxon>
        <taxon>eudicotyledons</taxon>
        <taxon>Gunneridae</taxon>
        <taxon>Pentapetalae</taxon>
        <taxon>rosids</taxon>
        <taxon>fabids</taxon>
        <taxon>Malpighiales</taxon>
        <taxon>Rhizophoraceae</taxon>
        <taxon>Rhizophora</taxon>
    </lineage>
</organism>
<accession>A0A2P2QQ57</accession>
<reference evidence="1" key="1">
    <citation type="submission" date="2018-02" db="EMBL/GenBank/DDBJ databases">
        <title>Rhizophora mucronata_Transcriptome.</title>
        <authorList>
            <person name="Meera S.P."/>
            <person name="Sreeshan A."/>
            <person name="Augustine A."/>
        </authorList>
    </citation>
    <scope>NUCLEOTIDE SEQUENCE</scope>
    <source>
        <tissue evidence="1">Leaf</tissue>
    </source>
</reference>
<proteinExistence type="predicted"/>
<evidence type="ECO:0000313" key="1">
    <source>
        <dbReference type="EMBL" id="MBX69113.1"/>
    </source>
</evidence>
<protein>
    <submittedName>
        <fullName evidence="1">Uncharacterized protein</fullName>
    </submittedName>
</protein>
<dbReference type="EMBL" id="GGEC01088629">
    <property type="protein sequence ID" value="MBX69113.1"/>
    <property type="molecule type" value="Transcribed_RNA"/>
</dbReference>